<dbReference type="GO" id="GO:0016788">
    <property type="term" value="F:hydrolase activity, acting on ester bonds"/>
    <property type="evidence" value="ECO:0007669"/>
    <property type="project" value="InterPro"/>
</dbReference>
<dbReference type="CDD" id="cd01837">
    <property type="entry name" value="SGNH_plant_lipase_like"/>
    <property type="match status" value="1"/>
</dbReference>
<dbReference type="PANTHER" id="PTHR45650">
    <property type="entry name" value="GDSL-LIKE LIPASE/ACYLHYDROLASE-RELATED"/>
    <property type="match status" value="1"/>
</dbReference>
<keyword evidence="10" id="KW-1185">Reference proteome</keyword>
<dbReference type="SUPFAM" id="SSF52266">
    <property type="entry name" value="SGNH hydrolase"/>
    <property type="match status" value="1"/>
</dbReference>
<evidence type="ECO:0000256" key="1">
    <source>
        <dbReference type="ARBA" id="ARBA00004613"/>
    </source>
</evidence>
<evidence type="ECO:0000256" key="6">
    <source>
        <dbReference type="ARBA" id="ARBA00022963"/>
    </source>
</evidence>
<dbReference type="Proteomes" id="UP000631114">
    <property type="component" value="Unassembled WGS sequence"/>
</dbReference>
<name>A0A835HUG2_9MAGN</name>
<reference evidence="9 10" key="1">
    <citation type="submission" date="2020-10" db="EMBL/GenBank/DDBJ databases">
        <title>The Coptis chinensis genome and diversification of protoberbering-type alkaloids.</title>
        <authorList>
            <person name="Wang B."/>
            <person name="Shu S."/>
            <person name="Song C."/>
            <person name="Liu Y."/>
        </authorList>
    </citation>
    <scope>NUCLEOTIDE SEQUENCE [LARGE SCALE GENOMIC DNA]</scope>
    <source>
        <strain evidence="9">HL-2020</strain>
        <tissue evidence="9">Leaf</tissue>
    </source>
</reference>
<dbReference type="OrthoDB" id="1608148at2759"/>
<gene>
    <name evidence="9" type="ORF">IFM89_033397</name>
</gene>
<accession>A0A835HUG2</accession>
<keyword evidence="3" id="KW-0964">Secreted</keyword>
<sequence length="436" mass="48186">MSSWTMMKWAALVGLSLSAVFLCAHFPLFDTGESIALHQTSITGWLYRRFCSPERLPYAEHTGEYEATGLQNNSYIFVRIQERIHEMTNLICDFAVDAGLLNAILVIPEITSCTSSKGISDSGNNNFLHTVVKVNYKPYGIDYPSGVTGRFTNGKTFVDLIAQFLGLPSAPPYMGLSTNDKINITTGVNYASGSAGILMESGTAEGENLCFEKQIKYFQDTVTTDLLSIFKTPTEVLKYLSKSILVISIGSNDYINNYLKPAVYQSSQLYTPPQFADYLLNLLVQGLKKLYSLGGRKFLVFNIGQIGCVPMIANSVTPELNTLCVEDVNDMVLLYDNRLRNILRKLESTLVGSTFVHGDAYNLKKLSSGSGQNPCCAVGVDGLCLPDQTPCQDRDKYSFWDGFHPTEVVNRNLAKDCFNGSFSCVPLNVQQLAQKH</sequence>
<keyword evidence="5" id="KW-0378">Hydrolase</keyword>
<dbReference type="PANTHER" id="PTHR45650:SF43">
    <property type="entry name" value="GDSL ESTERASE_LIPASE 7-LIKE"/>
    <property type="match status" value="1"/>
</dbReference>
<comment type="similarity">
    <text evidence="2">Belongs to the 'GDSL' lipolytic enzyme family.</text>
</comment>
<proteinExistence type="inferred from homology"/>
<dbReference type="InterPro" id="IPR001087">
    <property type="entry name" value="GDSL"/>
</dbReference>
<dbReference type="InterPro" id="IPR036514">
    <property type="entry name" value="SGNH_hydro_sf"/>
</dbReference>
<dbReference type="EMBL" id="JADFTS010000005">
    <property type="protein sequence ID" value="KAF9607190.1"/>
    <property type="molecule type" value="Genomic_DNA"/>
</dbReference>
<comment type="subcellular location">
    <subcellularLocation>
        <location evidence="1">Secreted</location>
    </subcellularLocation>
</comment>
<evidence type="ECO:0000313" key="10">
    <source>
        <dbReference type="Proteomes" id="UP000631114"/>
    </source>
</evidence>
<evidence type="ECO:0000256" key="8">
    <source>
        <dbReference type="SAM" id="SignalP"/>
    </source>
</evidence>
<evidence type="ECO:0000256" key="3">
    <source>
        <dbReference type="ARBA" id="ARBA00022525"/>
    </source>
</evidence>
<keyword evidence="4 8" id="KW-0732">Signal</keyword>
<dbReference type="InterPro" id="IPR035669">
    <property type="entry name" value="SGNH_plant_lipase-like"/>
</dbReference>
<organism evidence="9 10">
    <name type="scientific">Coptis chinensis</name>
    <dbReference type="NCBI Taxonomy" id="261450"/>
    <lineage>
        <taxon>Eukaryota</taxon>
        <taxon>Viridiplantae</taxon>
        <taxon>Streptophyta</taxon>
        <taxon>Embryophyta</taxon>
        <taxon>Tracheophyta</taxon>
        <taxon>Spermatophyta</taxon>
        <taxon>Magnoliopsida</taxon>
        <taxon>Ranunculales</taxon>
        <taxon>Ranunculaceae</taxon>
        <taxon>Coptidoideae</taxon>
        <taxon>Coptis</taxon>
    </lineage>
</organism>
<evidence type="ECO:0000313" key="9">
    <source>
        <dbReference type="EMBL" id="KAF9607190.1"/>
    </source>
</evidence>
<feature type="signal peptide" evidence="8">
    <location>
        <begin position="1"/>
        <end position="18"/>
    </location>
</feature>
<dbReference type="Pfam" id="PF00657">
    <property type="entry name" value="Lipase_GDSL"/>
    <property type="match status" value="1"/>
</dbReference>
<dbReference type="AlphaFoldDB" id="A0A835HUG2"/>
<evidence type="ECO:0000256" key="2">
    <source>
        <dbReference type="ARBA" id="ARBA00008668"/>
    </source>
</evidence>
<evidence type="ECO:0000256" key="5">
    <source>
        <dbReference type="ARBA" id="ARBA00022801"/>
    </source>
</evidence>
<dbReference type="GO" id="GO:0005576">
    <property type="term" value="C:extracellular region"/>
    <property type="evidence" value="ECO:0007669"/>
    <property type="project" value="UniProtKB-SubCell"/>
</dbReference>
<dbReference type="InterPro" id="IPR051238">
    <property type="entry name" value="GDSL_esterase/lipase"/>
</dbReference>
<keyword evidence="7" id="KW-0443">Lipid metabolism</keyword>
<comment type="caution">
    <text evidence="9">The sequence shown here is derived from an EMBL/GenBank/DDBJ whole genome shotgun (WGS) entry which is preliminary data.</text>
</comment>
<protein>
    <submittedName>
        <fullName evidence="9">Uncharacterized protein</fullName>
    </submittedName>
</protein>
<keyword evidence="6" id="KW-0442">Lipid degradation</keyword>
<dbReference type="GO" id="GO:0016042">
    <property type="term" value="P:lipid catabolic process"/>
    <property type="evidence" value="ECO:0007669"/>
    <property type="project" value="UniProtKB-KW"/>
</dbReference>
<dbReference type="Gene3D" id="3.40.50.1110">
    <property type="entry name" value="SGNH hydrolase"/>
    <property type="match status" value="1"/>
</dbReference>
<feature type="chain" id="PRO_5032824831" evidence="8">
    <location>
        <begin position="19"/>
        <end position="436"/>
    </location>
</feature>
<evidence type="ECO:0000256" key="7">
    <source>
        <dbReference type="ARBA" id="ARBA00023098"/>
    </source>
</evidence>
<evidence type="ECO:0000256" key="4">
    <source>
        <dbReference type="ARBA" id="ARBA00022729"/>
    </source>
</evidence>